<dbReference type="SUPFAM" id="SSF52540">
    <property type="entry name" value="P-loop containing nucleoside triphosphate hydrolases"/>
    <property type="match status" value="1"/>
</dbReference>
<gene>
    <name evidence="2" type="ORF">RhiirA4_549178</name>
</gene>
<sequence length="634" mass="74455">MAYKIWVKYEDNCPIKIVIDKGDVDDLKKAIKKELPSLDVSRISLRKHGEEIDLDPELEINENLVNNLKTPIQILDYNDVRRADWQWPCIKIMKDNWGRENIIPIEKIQKQNSTIFKIIYYDYRDVCTTFVELYSRPLIQILQEILIDNDDMPKIKAQDLYHVMEDLEILYNGLETASKSTSEPSVETEKKSHLNHLIRFLKQEYNETIKKQNKTIEKKTVSFDMLWVFYTKGLEVVDYDGHGFKHCYVKRQIEEFNGEKSFSDLSVVPFRFSESRDFLKETIYCIGKKFFELAENRHFMEYTGSLFRWIKENGCYHVEAIRADGHVMIDLKSFATMNPGYPMKNAKPPNPCDVNLLGKKGYLEDYDYEKAYCFAPALVYGFSFALKEWGQFLVMDFNKINFNENAFEHLVMPQDKKEVLLELVKQYSNQTTNGKKLEDGNPSDSLLVKQLDPIANKVKILNIAFTWKAVLLLDEADIYFEKRTSGNAKRNAMTGIFLRHLEYYRGILFLTTNRVMSFDDAFCSRITMCFHYPKLVPEKRKEIWKNFIDGAGLDLNADDFSKYELNGREIRNVLHIAQTLAEGNNEGITKDHVIKVIRIAQEFQEDMEKMKLCDQDYPEISENENTKKKLWYWG</sequence>
<dbReference type="Gene3D" id="3.40.50.300">
    <property type="entry name" value="P-loop containing nucleotide triphosphate hydrolases"/>
    <property type="match status" value="1"/>
</dbReference>
<name>A0A2I1HBV1_9GLOM</name>
<evidence type="ECO:0000313" key="2">
    <source>
        <dbReference type="EMBL" id="PKY56315.1"/>
    </source>
</evidence>
<dbReference type="PANTHER" id="PTHR46411">
    <property type="entry name" value="FAMILY ATPASE, PUTATIVE-RELATED"/>
    <property type="match status" value="1"/>
</dbReference>
<evidence type="ECO:0000259" key="1">
    <source>
        <dbReference type="Pfam" id="PF22942"/>
    </source>
</evidence>
<dbReference type="VEuPathDB" id="FungiDB:FUN_015166"/>
<dbReference type="VEuPathDB" id="FungiDB:RhiirFUN_010978"/>
<evidence type="ECO:0000313" key="3">
    <source>
        <dbReference type="Proteomes" id="UP000234323"/>
    </source>
</evidence>
<keyword evidence="3" id="KW-1185">Reference proteome</keyword>
<dbReference type="Pfam" id="PF22942">
    <property type="entry name" value="DUF7025"/>
    <property type="match status" value="1"/>
</dbReference>
<dbReference type="InterPro" id="IPR054289">
    <property type="entry name" value="DUF7025"/>
</dbReference>
<protein>
    <recommendedName>
        <fullName evidence="1">DUF7025 domain-containing protein</fullName>
    </recommendedName>
</protein>
<dbReference type="InterPro" id="IPR027417">
    <property type="entry name" value="P-loop_NTPase"/>
</dbReference>
<dbReference type="PANTHER" id="PTHR46411:SF3">
    <property type="entry name" value="AAA+ ATPASE DOMAIN-CONTAINING PROTEIN"/>
    <property type="match status" value="1"/>
</dbReference>
<dbReference type="VEuPathDB" id="FungiDB:RhiirA1_489174"/>
<reference evidence="2 3" key="1">
    <citation type="submission" date="2015-10" db="EMBL/GenBank/DDBJ databases">
        <title>Genome analyses suggest a sexual origin of heterokaryosis in a supposedly ancient asexual fungus.</title>
        <authorList>
            <person name="Ropars J."/>
            <person name="Sedzielewska K."/>
            <person name="Noel J."/>
            <person name="Charron P."/>
            <person name="Farinelli L."/>
            <person name="Marton T."/>
            <person name="Kruger M."/>
            <person name="Pelin A."/>
            <person name="Brachmann A."/>
            <person name="Corradi N."/>
        </authorList>
    </citation>
    <scope>NUCLEOTIDE SEQUENCE [LARGE SCALE GENOMIC DNA]</scope>
    <source>
        <strain evidence="2 3">A4</strain>
    </source>
</reference>
<comment type="caution">
    <text evidence="2">The sequence shown here is derived from an EMBL/GenBank/DDBJ whole genome shotgun (WGS) entry which is preliminary data.</text>
</comment>
<dbReference type="Proteomes" id="UP000234323">
    <property type="component" value="Unassembled WGS sequence"/>
</dbReference>
<accession>A0A2I1HBV1</accession>
<dbReference type="AlphaFoldDB" id="A0A2I1HBV1"/>
<dbReference type="EMBL" id="LLXI01002139">
    <property type="protein sequence ID" value="PKY56315.1"/>
    <property type="molecule type" value="Genomic_DNA"/>
</dbReference>
<organism evidence="2 3">
    <name type="scientific">Rhizophagus irregularis</name>
    <dbReference type="NCBI Taxonomy" id="588596"/>
    <lineage>
        <taxon>Eukaryota</taxon>
        <taxon>Fungi</taxon>
        <taxon>Fungi incertae sedis</taxon>
        <taxon>Mucoromycota</taxon>
        <taxon>Glomeromycotina</taxon>
        <taxon>Glomeromycetes</taxon>
        <taxon>Glomerales</taxon>
        <taxon>Glomeraceae</taxon>
        <taxon>Rhizophagus</taxon>
    </lineage>
</organism>
<feature type="domain" description="DUF7025" evidence="1">
    <location>
        <begin position="235"/>
        <end position="273"/>
    </location>
</feature>
<proteinExistence type="predicted"/>